<dbReference type="EMBL" id="CM051404">
    <property type="protein sequence ID" value="KAJ4706669.1"/>
    <property type="molecule type" value="Genomic_DNA"/>
</dbReference>
<organism evidence="1 2">
    <name type="scientific">Melia azedarach</name>
    <name type="common">Chinaberry tree</name>
    <dbReference type="NCBI Taxonomy" id="155640"/>
    <lineage>
        <taxon>Eukaryota</taxon>
        <taxon>Viridiplantae</taxon>
        <taxon>Streptophyta</taxon>
        <taxon>Embryophyta</taxon>
        <taxon>Tracheophyta</taxon>
        <taxon>Spermatophyta</taxon>
        <taxon>Magnoliopsida</taxon>
        <taxon>eudicotyledons</taxon>
        <taxon>Gunneridae</taxon>
        <taxon>Pentapetalae</taxon>
        <taxon>rosids</taxon>
        <taxon>malvids</taxon>
        <taxon>Sapindales</taxon>
        <taxon>Meliaceae</taxon>
        <taxon>Melia</taxon>
    </lineage>
</organism>
<proteinExistence type="predicted"/>
<name>A0ACC1X7J6_MELAZ</name>
<dbReference type="Proteomes" id="UP001164539">
    <property type="component" value="Chromosome 11"/>
</dbReference>
<accession>A0ACC1X7J6</accession>
<keyword evidence="2" id="KW-1185">Reference proteome</keyword>
<evidence type="ECO:0000313" key="1">
    <source>
        <dbReference type="EMBL" id="KAJ4706669.1"/>
    </source>
</evidence>
<reference evidence="1 2" key="1">
    <citation type="journal article" date="2023" name="Science">
        <title>Complex scaffold remodeling in plant triterpene biosynthesis.</title>
        <authorList>
            <person name="De La Pena R."/>
            <person name="Hodgson H."/>
            <person name="Liu J.C."/>
            <person name="Stephenson M.J."/>
            <person name="Martin A.C."/>
            <person name="Owen C."/>
            <person name="Harkess A."/>
            <person name="Leebens-Mack J."/>
            <person name="Jimenez L.E."/>
            <person name="Osbourn A."/>
            <person name="Sattely E.S."/>
        </authorList>
    </citation>
    <scope>NUCLEOTIDE SEQUENCE [LARGE SCALE GENOMIC DNA]</scope>
    <source>
        <strain evidence="2">cv. JPN11</strain>
        <tissue evidence="1">Leaf</tissue>
    </source>
</reference>
<evidence type="ECO:0000313" key="2">
    <source>
        <dbReference type="Proteomes" id="UP001164539"/>
    </source>
</evidence>
<sequence length="397" mass="46242">MFFFLISCFSFSFILVSKSLSLRPYPHPPMKSEWILLSPWLWKGLSSFLVSWFSKGGLAVRLPIVLPLKKMSLSLGSKLAKVEEEKISLSLLDLPDLTLECILERLSPAGLCNMAGVCTSFRDRCTSDHLWEKHMKRKWGRLIGVAAYREWQLHLASKKRATLLNQSKQKGFFSSLYSFWPFSLIRPKLENDTEPTSSLPVDSIMAWYVSLESGKFWFPAQVYNRENGHVGFMLSCYDAQLSYDSQTDTFRARYSPHGRRTIEENISWDRLRAPPVDTPSHVLHFSDCLQDLKPGDHIEIQWRRNKEFPYGWWYGIVGHLESCDRNENNCLCNYSDTVILEFNQYPTGSRWRQTMINRKDHREVGNQADGFYGGIRKLYKEDEISMWKSLWPTQAME</sequence>
<protein>
    <submittedName>
        <fullName evidence="1">F-box protein</fullName>
    </submittedName>
</protein>
<gene>
    <name evidence="1" type="ORF">OWV82_020296</name>
</gene>
<comment type="caution">
    <text evidence="1">The sequence shown here is derived from an EMBL/GenBank/DDBJ whole genome shotgun (WGS) entry which is preliminary data.</text>
</comment>